<reference evidence="1 2" key="1">
    <citation type="submission" date="2019-01" db="EMBL/GenBank/DDBJ databases">
        <title>Draft genome sequences of three monokaryotic isolates of the white-rot basidiomycete fungus Dichomitus squalens.</title>
        <authorList>
            <consortium name="DOE Joint Genome Institute"/>
            <person name="Lopez S.C."/>
            <person name="Andreopoulos B."/>
            <person name="Pangilinan J."/>
            <person name="Lipzen A."/>
            <person name="Riley R."/>
            <person name="Ahrendt S."/>
            <person name="Ng V."/>
            <person name="Barry K."/>
            <person name="Daum C."/>
            <person name="Grigoriev I.V."/>
            <person name="Hilden K.S."/>
            <person name="Makela M.R."/>
            <person name="de Vries R.P."/>
        </authorList>
    </citation>
    <scope>NUCLEOTIDE SEQUENCE [LARGE SCALE GENOMIC DNA]</scope>
    <source>
        <strain evidence="1 2">CBS 464.89</strain>
    </source>
</reference>
<accession>A0A4Q9PQI8</accession>
<feature type="non-terminal residue" evidence="1">
    <location>
        <position position="72"/>
    </location>
</feature>
<organism evidence="1 2">
    <name type="scientific">Dichomitus squalens</name>
    <dbReference type="NCBI Taxonomy" id="114155"/>
    <lineage>
        <taxon>Eukaryota</taxon>
        <taxon>Fungi</taxon>
        <taxon>Dikarya</taxon>
        <taxon>Basidiomycota</taxon>
        <taxon>Agaricomycotina</taxon>
        <taxon>Agaricomycetes</taxon>
        <taxon>Polyporales</taxon>
        <taxon>Polyporaceae</taxon>
        <taxon>Dichomitus</taxon>
    </lineage>
</organism>
<evidence type="ECO:0000313" key="2">
    <source>
        <dbReference type="Proteomes" id="UP000292082"/>
    </source>
</evidence>
<keyword evidence="2" id="KW-1185">Reference proteome</keyword>
<evidence type="ECO:0000313" key="1">
    <source>
        <dbReference type="EMBL" id="TBU56620.1"/>
    </source>
</evidence>
<protein>
    <submittedName>
        <fullName evidence="1">Uncharacterized protein</fullName>
    </submittedName>
</protein>
<name>A0A4Q9PQI8_9APHY</name>
<dbReference type="AlphaFoldDB" id="A0A4Q9PQI8"/>
<sequence>MVGRGCGALLLPLGGEGLRRLGLIVLTEHLHLPLLRLLPLLAVPDPSRSLLTIVYESYPACFYLDSFARLTC</sequence>
<proteinExistence type="predicted"/>
<dbReference type="EMBL" id="ML145148">
    <property type="protein sequence ID" value="TBU56620.1"/>
    <property type="molecule type" value="Genomic_DNA"/>
</dbReference>
<gene>
    <name evidence="1" type="ORF">BD310DRAFT_854553</name>
</gene>
<dbReference type="Proteomes" id="UP000292082">
    <property type="component" value="Unassembled WGS sequence"/>
</dbReference>